<gene>
    <name evidence="3" type="ORF">GCM10023336_77430</name>
</gene>
<evidence type="ECO:0000313" key="4">
    <source>
        <dbReference type="Proteomes" id="UP001500124"/>
    </source>
</evidence>
<keyword evidence="2" id="KW-0812">Transmembrane</keyword>
<feature type="region of interest" description="Disordered" evidence="1">
    <location>
        <begin position="365"/>
        <end position="390"/>
    </location>
</feature>
<evidence type="ECO:0000313" key="3">
    <source>
        <dbReference type="EMBL" id="GAA5082540.1"/>
    </source>
</evidence>
<dbReference type="InterPro" id="IPR005240">
    <property type="entry name" value="DUF389"/>
</dbReference>
<dbReference type="PANTHER" id="PTHR20992:SF9">
    <property type="entry name" value="AT15442P-RELATED"/>
    <property type="match status" value="1"/>
</dbReference>
<protein>
    <recommendedName>
        <fullName evidence="5">DUF389 domain-containing protein</fullName>
    </recommendedName>
</protein>
<comment type="caution">
    <text evidence="3">The sequence shown here is derived from an EMBL/GenBank/DDBJ whole genome shotgun (WGS) entry which is preliminary data.</text>
</comment>
<evidence type="ECO:0000256" key="1">
    <source>
        <dbReference type="SAM" id="MobiDB-lite"/>
    </source>
</evidence>
<evidence type="ECO:0008006" key="5">
    <source>
        <dbReference type="Google" id="ProtNLM"/>
    </source>
</evidence>
<evidence type="ECO:0000256" key="2">
    <source>
        <dbReference type="SAM" id="Phobius"/>
    </source>
</evidence>
<dbReference type="Proteomes" id="UP001500124">
    <property type="component" value="Unassembled WGS sequence"/>
</dbReference>
<keyword evidence="2" id="KW-0472">Membrane</keyword>
<feature type="transmembrane region" description="Helical" evidence="2">
    <location>
        <begin position="59"/>
        <end position="76"/>
    </location>
</feature>
<proteinExistence type="predicted"/>
<dbReference type="EMBL" id="BAABKC010000149">
    <property type="protein sequence ID" value="GAA5082540.1"/>
    <property type="molecule type" value="Genomic_DNA"/>
</dbReference>
<keyword evidence="4" id="KW-1185">Reference proteome</keyword>
<reference evidence="4" key="1">
    <citation type="journal article" date="2019" name="Int. J. Syst. Evol. Microbiol.">
        <title>The Global Catalogue of Microorganisms (GCM) 10K type strain sequencing project: providing services to taxonomists for standard genome sequencing and annotation.</title>
        <authorList>
            <consortium name="The Broad Institute Genomics Platform"/>
            <consortium name="The Broad Institute Genome Sequencing Center for Infectious Disease"/>
            <person name="Wu L."/>
            <person name="Ma J."/>
        </authorList>
    </citation>
    <scope>NUCLEOTIDE SEQUENCE [LARGE SCALE GENOMIC DNA]</scope>
    <source>
        <strain evidence="4">JCM 18410</strain>
    </source>
</reference>
<dbReference type="Pfam" id="PF04087">
    <property type="entry name" value="DUF389"/>
    <property type="match status" value="1"/>
</dbReference>
<feature type="transmembrane region" description="Helical" evidence="2">
    <location>
        <begin position="82"/>
        <end position="105"/>
    </location>
</feature>
<keyword evidence="2" id="KW-1133">Transmembrane helix</keyword>
<organism evidence="3 4">
    <name type="scientific">Streptomyces similanensis</name>
    <dbReference type="NCBI Taxonomy" id="1274988"/>
    <lineage>
        <taxon>Bacteria</taxon>
        <taxon>Bacillati</taxon>
        <taxon>Actinomycetota</taxon>
        <taxon>Actinomycetes</taxon>
        <taxon>Kitasatosporales</taxon>
        <taxon>Streptomycetaceae</taxon>
        <taxon>Streptomyces</taxon>
    </lineage>
</organism>
<name>A0ABP9LP64_9ACTN</name>
<feature type="transmembrane region" description="Helical" evidence="2">
    <location>
        <begin position="180"/>
        <end position="201"/>
    </location>
</feature>
<dbReference type="PANTHER" id="PTHR20992">
    <property type="entry name" value="AT15442P-RELATED"/>
    <property type="match status" value="1"/>
</dbReference>
<sequence length="471" mass="48648">MVRPAGRRTFPRPRRLASGFLASAAGELVTDQVDGAAVLRMTDALFIERGLRSPASTRFWGLLVLASVIAAAGVVGDSTATVIGAMIVAPLMTPILGCALALVLARRRQVVRSVLLVLGGALAVVAIGMLLGWIVSPPDAFASNSQVSSRISPRLIDLLATLATGTVGAFALVRTDISDTLPGVAIAISLVPPLAVTGLLVTEHRYHDAGESTLLFATNVAAIVATGTVVFLCYGVRAAALAAGLSVGRLRGRTLAAVTCALVLVAVPLTIGTVSVARDRALAAAARPVAEHWAAAGAWQIVSVDARSGVVVIGVLGLPPQPVPTALRAALDRQGMGDADLELHLVGGRTQWCPAKSDTCAAEEGGVRDWPLPRPDGDTPELTRVHTAPGSEDRIRAAACAEARASTAVTQVHSTERAMCPAVGHRCPRHSRAEKQASSIIRRSPPKRAPATWLRTTHGGARGGSSTCPGQ</sequence>
<feature type="transmembrane region" description="Helical" evidence="2">
    <location>
        <begin position="155"/>
        <end position="173"/>
    </location>
</feature>
<feature type="region of interest" description="Disordered" evidence="1">
    <location>
        <begin position="426"/>
        <end position="471"/>
    </location>
</feature>
<feature type="transmembrane region" description="Helical" evidence="2">
    <location>
        <begin position="114"/>
        <end position="135"/>
    </location>
</feature>
<feature type="transmembrane region" description="Helical" evidence="2">
    <location>
        <begin position="213"/>
        <end position="234"/>
    </location>
</feature>
<feature type="transmembrane region" description="Helical" evidence="2">
    <location>
        <begin position="255"/>
        <end position="277"/>
    </location>
</feature>
<feature type="compositionally biased region" description="Basic and acidic residues" evidence="1">
    <location>
        <begin position="375"/>
        <end position="384"/>
    </location>
</feature>
<accession>A0ABP9LP64</accession>